<dbReference type="Proteomes" id="UP000649955">
    <property type="component" value="Unassembled WGS sequence"/>
</dbReference>
<reference evidence="2" key="1">
    <citation type="journal article" date="2019" name="Int. J. Syst. Evol. Microbiol.">
        <title>The Global Catalogue of Microorganisms (GCM) 10K type strain sequencing project: providing services to taxonomists for standard genome sequencing and annotation.</title>
        <authorList>
            <consortium name="The Broad Institute Genomics Platform"/>
            <consortium name="The Broad Institute Genome Sequencing Center for Infectious Disease"/>
            <person name="Wu L."/>
            <person name="Ma J."/>
        </authorList>
    </citation>
    <scope>NUCLEOTIDE SEQUENCE [LARGE SCALE GENOMIC DNA]</scope>
    <source>
        <strain evidence="2">CGMCC 4.7680</strain>
    </source>
</reference>
<dbReference type="Gene3D" id="3.40.50.1820">
    <property type="entry name" value="alpha/beta hydrolase"/>
    <property type="match status" value="1"/>
</dbReference>
<evidence type="ECO:0008006" key="3">
    <source>
        <dbReference type="Google" id="ProtNLM"/>
    </source>
</evidence>
<dbReference type="EMBL" id="BNAW01000025">
    <property type="protein sequence ID" value="GHG25560.1"/>
    <property type="molecule type" value="Genomic_DNA"/>
</dbReference>
<sequence>MKCPFASRVGLSFRGIRPAMPTSTSAGTVRVLSAGTERPGRAPVVLLPGLGAPGYLADTLRGCAAATRAHLLDVPGFGGPGPLACEPEIDAIAGTVAAWLDRPSVLFGHSTAAQVAVTVAVRRPDLVRALVLAGPTFPPELRRLGPLAAAFLADVVHESPSALPGTVPHYLRAGPRRLLRMIRSAQRDEPERAMPLLRCPVLVVRGRRDTLSPEPWARSLAAASGGEFVTVPGAHTFPARSGGATSALITQFAEG</sequence>
<evidence type="ECO:0000313" key="2">
    <source>
        <dbReference type="Proteomes" id="UP000649955"/>
    </source>
</evidence>
<dbReference type="SUPFAM" id="SSF53474">
    <property type="entry name" value="alpha/beta-Hydrolases"/>
    <property type="match status" value="1"/>
</dbReference>
<organism evidence="1 2">
    <name type="scientific">Amycolatopsis bullii</name>
    <dbReference type="NCBI Taxonomy" id="941987"/>
    <lineage>
        <taxon>Bacteria</taxon>
        <taxon>Bacillati</taxon>
        <taxon>Actinomycetota</taxon>
        <taxon>Actinomycetes</taxon>
        <taxon>Pseudonocardiales</taxon>
        <taxon>Pseudonocardiaceae</taxon>
        <taxon>Amycolatopsis</taxon>
    </lineage>
</organism>
<proteinExistence type="predicted"/>
<evidence type="ECO:0000313" key="1">
    <source>
        <dbReference type="EMBL" id="GHG25560.1"/>
    </source>
</evidence>
<comment type="caution">
    <text evidence="1">The sequence shown here is derived from an EMBL/GenBank/DDBJ whole genome shotgun (WGS) entry which is preliminary data.</text>
</comment>
<name>A0ABQ3KHM4_9PSEU</name>
<dbReference type="InterPro" id="IPR050471">
    <property type="entry name" value="AB_hydrolase"/>
</dbReference>
<gene>
    <name evidence="1" type="ORF">GCM10017567_50950</name>
</gene>
<dbReference type="PANTHER" id="PTHR43433:SF5">
    <property type="entry name" value="AB HYDROLASE-1 DOMAIN-CONTAINING PROTEIN"/>
    <property type="match status" value="1"/>
</dbReference>
<accession>A0ABQ3KHM4</accession>
<protein>
    <recommendedName>
        <fullName evidence="3">Alpha/beta hydrolase</fullName>
    </recommendedName>
</protein>
<keyword evidence="2" id="KW-1185">Reference proteome</keyword>
<dbReference type="InterPro" id="IPR029058">
    <property type="entry name" value="AB_hydrolase_fold"/>
</dbReference>
<dbReference type="PANTHER" id="PTHR43433">
    <property type="entry name" value="HYDROLASE, ALPHA/BETA FOLD FAMILY PROTEIN"/>
    <property type="match status" value="1"/>
</dbReference>